<dbReference type="InterPro" id="IPR028889">
    <property type="entry name" value="USP"/>
</dbReference>
<keyword evidence="5" id="KW-0833">Ubl conjugation pathway</keyword>
<sequence length="783" mass="91207">MTSSRVDYEMLVSEGSPQPMEAVADTIYAQAVDDHPSARFTWTIKNFSTFLGEKMSSDPFVVRGCTWRVVVFPNGEHLSLYLDAADSMTLPYGWSIYAQFSLAVVNQMNSSFTVRKHTQHQFNTRCSDWGFTSFMQLKELCEEGRGYLMNDTCVIEVDVTVRRTSEFSSHNPKRKTGYVGLKNEGASCCMNSLIQSLYHLPYLRKAVYQIPTAENDRPSGSVPLALQSVFYKLQHSETSVATKELIKSLGWEKNESFIQHEVQELSMVFCEKLDDKMKGTIVEGTILHLFEGHYVNFVECIDVDYRSSSMRSFYNLQLDVKGCRDVYASFDKYVEVERLEGVNGYYAETHGLQDAKKRIRFLDFPPVLQLQLKRFDYDFMRDTTVKINDRYEFPLQLDLDREDGKYLSPVANRNIRNLYTLYSVLVHSDGVDGGHYYAYVRPALSDQWFKFDDERVIQEHQNVALDEQYGGDELRQIKLGLNNSSFNYIKQSNAYMLVYIRESEKGNIICNVEEKDIAEHLRITLKKEPKEAHLYTIIKVSCEEDLHKQIGKHIYFDLVDHGKVCCFRIRKQDSFALIQETVAKIFKVAVHCQRLWMWAKRKNHTYRPHRQLTPQEKAQHVGYLRNYITKDDNAELHLFLEVEDKEDLQPISPCERTKDEIMLFFKHYDPLKEELRYVGKLFVKRTGKPVDILSKLKKLAGYGQGEEIELFEELQFEPNVKCVHIDKRLSFEGSKLEDGDIICFQKVVHIKNTNTMRYPDVVSFLEYVHNRQMIESQNKSTIN</sequence>
<dbReference type="GO" id="GO:0016579">
    <property type="term" value="P:protein deubiquitination"/>
    <property type="evidence" value="ECO:0007669"/>
    <property type="project" value="InterPro"/>
</dbReference>
<protein>
    <recommendedName>
        <fullName evidence="3">ubiquitinyl hydrolase 1</fullName>
        <ecNumber evidence="3">3.4.19.12</ecNumber>
    </recommendedName>
</protein>
<dbReference type="PANTHER" id="PTHR24006:SF919">
    <property type="entry name" value="TRAF-LIKE PROTEIN-RELATED"/>
    <property type="match status" value="1"/>
</dbReference>
<dbReference type="SMART" id="SM00061">
    <property type="entry name" value="MATH"/>
    <property type="match status" value="1"/>
</dbReference>
<dbReference type="InterPro" id="IPR018200">
    <property type="entry name" value="USP_CS"/>
</dbReference>
<dbReference type="Pfam" id="PF22486">
    <property type="entry name" value="MATH_2"/>
    <property type="match status" value="1"/>
</dbReference>
<dbReference type="InterPro" id="IPR002083">
    <property type="entry name" value="MATH/TRAF_dom"/>
</dbReference>
<feature type="domain" description="USP" evidence="9">
    <location>
        <begin position="179"/>
        <end position="502"/>
    </location>
</feature>
<evidence type="ECO:0000256" key="7">
    <source>
        <dbReference type="ARBA" id="ARBA00022807"/>
    </source>
</evidence>
<keyword evidence="7" id="KW-0788">Thiol protease</keyword>
<dbReference type="AlphaFoldDB" id="A0A9K3MVV9"/>
<dbReference type="PANTHER" id="PTHR24006">
    <property type="entry name" value="UBIQUITIN CARBOXYL-TERMINAL HYDROLASE"/>
    <property type="match status" value="1"/>
</dbReference>
<dbReference type="PROSITE" id="PS50235">
    <property type="entry name" value="USP_3"/>
    <property type="match status" value="1"/>
</dbReference>
<gene>
    <name evidence="10" type="ORF">HanXRQr2_Chr12g0539931</name>
</gene>
<dbReference type="InterPro" id="IPR024729">
    <property type="entry name" value="USP7_ICP0-binding_dom"/>
</dbReference>
<dbReference type="Pfam" id="PF12436">
    <property type="entry name" value="USP7_ICP0_bdg"/>
    <property type="match status" value="1"/>
</dbReference>
<name>A0A9K3MVV9_HELAN</name>
<evidence type="ECO:0000313" key="11">
    <source>
        <dbReference type="Proteomes" id="UP000215914"/>
    </source>
</evidence>
<dbReference type="FunFam" id="3.10.20.90:FF:000050">
    <property type="entry name" value="Ubiquitin carboxyl-terminal hydrolase 13"/>
    <property type="match status" value="1"/>
</dbReference>
<keyword evidence="6 10" id="KW-0378">Hydrolase</keyword>
<dbReference type="FunFam" id="3.90.70.10:FF:000044">
    <property type="entry name" value="Ubiquitin carboxyl-terminal hydrolase 13"/>
    <property type="match status" value="1"/>
</dbReference>
<dbReference type="InterPro" id="IPR008974">
    <property type="entry name" value="TRAF-like"/>
</dbReference>
<dbReference type="CDD" id="cd00121">
    <property type="entry name" value="MATH"/>
    <property type="match status" value="1"/>
</dbReference>
<dbReference type="CDD" id="cd02659">
    <property type="entry name" value="peptidase_C19C"/>
    <property type="match status" value="1"/>
</dbReference>
<keyword evidence="11" id="KW-1185">Reference proteome</keyword>
<dbReference type="Gene3D" id="2.60.210.10">
    <property type="entry name" value="Apoptosis, Tumor Necrosis Factor Receptor Associated Protein 2, Chain A"/>
    <property type="match status" value="1"/>
</dbReference>
<comment type="similarity">
    <text evidence="2">Belongs to the peptidase C19 family.</text>
</comment>
<organism evidence="10 11">
    <name type="scientific">Helianthus annuus</name>
    <name type="common">Common sunflower</name>
    <dbReference type="NCBI Taxonomy" id="4232"/>
    <lineage>
        <taxon>Eukaryota</taxon>
        <taxon>Viridiplantae</taxon>
        <taxon>Streptophyta</taxon>
        <taxon>Embryophyta</taxon>
        <taxon>Tracheophyta</taxon>
        <taxon>Spermatophyta</taxon>
        <taxon>Magnoliopsida</taxon>
        <taxon>eudicotyledons</taxon>
        <taxon>Gunneridae</taxon>
        <taxon>Pentapetalae</taxon>
        <taxon>asterids</taxon>
        <taxon>campanulids</taxon>
        <taxon>Asterales</taxon>
        <taxon>Asteraceae</taxon>
        <taxon>Asteroideae</taxon>
        <taxon>Heliantheae alliance</taxon>
        <taxon>Heliantheae</taxon>
        <taxon>Helianthus</taxon>
    </lineage>
</organism>
<evidence type="ECO:0000259" key="9">
    <source>
        <dbReference type="PROSITE" id="PS50235"/>
    </source>
</evidence>
<dbReference type="Gramene" id="mRNA:HanXRQr2_Chr12g0539931">
    <property type="protein sequence ID" value="mRNA:HanXRQr2_Chr12g0539931"/>
    <property type="gene ID" value="HanXRQr2_Chr12g0539931"/>
</dbReference>
<evidence type="ECO:0000256" key="1">
    <source>
        <dbReference type="ARBA" id="ARBA00000707"/>
    </source>
</evidence>
<reference evidence="10" key="2">
    <citation type="submission" date="2020-06" db="EMBL/GenBank/DDBJ databases">
        <title>Helianthus annuus Genome sequencing and assembly Release 2.</title>
        <authorList>
            <person name="Gouzy J."/>
            <person name="Langlade N."/>
            <person name="Munos S."/>
        </authorList>
    </citation>
    <scope>NUCLEOTIDE SEQUENCE</scope>
    <source>
        <tissue evidence="10">Leaves</tissue>
    </source>
</reference>
<dbReference type="PROSITE" id="PS00972">
    <property type="entry name" value="USP_1"/>
    <property type="match status" value="1"/>
</dbReference>
<comment type="catalytic activity">
    <reaction evidence="1">
        <text>Thiol-dependent hydrolysis of ester, thioester, amide, peptide and isopeptide bonds formed by the C-terminal Gly of ubiquitin (a 76-residue protein attached to proteins as an intracellular targeting signal).</text>
        <dbReference type="EC" id="3.4.19.12"/>
    </reaction>
</comment>
<dbReference type="EC" id="3.4.19.12" evidence="3"/>
<dbReference type="FunFam" id="2.60.210.10:FF:000005">
    <property type="entry name" value="Ubiquitin carboxyl-terminal hydrolase 13"/>
    <property type="match status" value="1"/>
</dbReference>
<dbReference type="PROSITE" id="PS50144">
    <property type="entry name" value="MATH"/>
    <property type="match status" value="1"/>
</dbReference>
<dbReference type="InterPro" id="IPR001394">
    <property type="entry name" value="Peptidase_C19_UCH"/>
</dbReference>
<evidence type="ECO:0000256" key="6">
    <source>
        <dbReference type="ARBA" id="ARBA00022801"/>
    </source>
</evidence>
<evidence type="ECO:0000313" key="10">
    <source>
        <dbReference type="EMBL" id="KAF5777800.1"/>
    </source>
</evidence>
<dbReference type="OrthoDB" id="289038at2759"/>
<dbReference type="GO" id="GO:0006508">
    <property type="term" value="P:proteolysis"/>
    <property type="evidence" value="ECO:0007669"/>
    <property type="project" value="UniProtKB-KW"/>
</dbReference>
<dbReference type="Proteomes" id="UP000215914">
    <property type="component" value="Unassembled WGS sequence"/>
</dbReference>
<feature type="domain" description="MATH" evidence="8">
    <location>
        <begin position="37"/>
        <end position="159"/>
    </location>
</feature>
<dbReference type="InterPro" id="IPR050164">
    <property type="entry name" value="Peptidase_C19"/>
</dbReference>
<dbReference type="GO" id="GO:0004843">
    <property type="term" value="F:cysteine-type deubiquitinase activity"/>
    <property type="evidence" value="ECO:0000318"/>
    <property type="project" value="GO_Central"/>
</dbReference>
<comment type="caution">
    <text evidence="10">The sequence shown here is derived from an EMBL/GenBank/DDBJ whole genome shotgun (WGS) entry which is preliminary data.</text>
</comment>
<dbReference type="Gene3D" id="3.10.20.90">
    <property type="entry name" value="Phosphatidylinositol 3-kinase Catalytic Subunit, Chain A, domain 1"/>
    <property type="match status" value="1"/>
</dbReference>
<accession>A0A9K3MVV9</accession>
<dbReference type="InterPro" id="IPR038765">
    <property type="entry name" value="Papain-like_cys_pep_sf"/>
</dbReference>
<dbReference type="Gene3D" id="3.90.70.10">
    <property type="entry name" value="Cysteine proteinases"/>
    <property type="match status" value="1"/>
</dbReference>
<evidence type="ECO:0000259" key="8">
    <source>
        <dbReference type="PROSITE" id="PS50144"/>
    </source>
</evidence>
<dbReference type="SUPFAM" id="SSF54001">
    <property type="entry name" value="Cysteine proteinases"/>
    <property type="match status" value="1"/>
</dbReference>
<evidence type="ECO:0000256" key="4">
    <source>
        <dbReference type="ARBA" id="ARBA00022670"/>
    </source>
</evidence>
<proteinExistence type="inferred from homology"/>
<dbReference type="EMBL" id="MNCJ02000327">
    <property type="protein sequence ID" value="KAF5777800.1"/>
    <property type="molecule type" value="Genomic_DNA"/>
</dbReference>
<evidence type="ECO:0000256" key="3">
    <source>
        <dbReference type="ARBA" id="ARBA00012759"/>
    </source>
</evidence>
<keyword evidence="4" id="KW-0645">Protease</keyword>
<dbReference type="Pfam" id="PF00443">
    <property type="entry name" value="UCH"/>
    <property type="match status" value="1"/>
</dbReference>
<dbReference type="SUPFAM" id="SSF49599">
    <property type="entry name" value="TRAF domain-like"/>
    <property type="match status" value="1"/>
</dbReference>
<reference evidence="10" key="1">
    <citation type="journal article" date="2017" name="Nature">
        <title>The sunflower genome provides insights into oil metabolism, flowering and Asterid evolution.</title>
        <authorList>
            <person name="Badouin H."/>
            <person name="Gouzy J."/>
            <person name="Grassa C.J."/>
            <person name="Murat F."/>
            <person name="Staton S.E."/>
            <person name="Cottret L."/>
            <person name="Lelandais-Briere C."/>
            <person name="Owens G.L."/>
            <person name="Carrere S."/>
            <person name="Mayjonade B."/>
            <person name="Legrand L."/>
            <person name="Gill N."/>
            <person name="Kane N.C."/>
            <person name="Bowers J.E."/>
            <person name="Hubner S."/>
            <person name="Bellec A."/>
            <person name="Berard A."/>
            <person name="Berges H."/>
            <person name="Blanchet N."/>
            <person name="Boniface M.C."/>
            <person name="Brunel D."/>
            <person name="Catrice O."/>
            <person name="Chaidir N."/>
            <person name="Claudel C."/>
            <person name="Donnadieu C."/>
            <person name="Faraut T."/>
            <person name="Fievet G."/>
            <person name="Helmstetter N."/>
            <person name="King M."/>
            <person name="Knapp S.J."/>
            <person name="Lai Z."/>
            <person name="Le Paslier M.C."/>
            <person name="Lippi Y."/>
            <person name="Lorenzon L."/>
            <person name="Mandel J.R."/>
            <person name="Marage G."/>
            <person name="Marchand G."/>
            <person name="Marquand E."/>
            <person name="Bret-Mestries E."/>
            <person name="Morien E."/>
            <person name="Nambeesan S."/>
            <person name="Nguyen T."/>
            <person name="Pegot-Espagnet P."/>
            <person name="Pouilly N."/>
            <person name="Raftis F."/>
            <person name="Sallet E."/>
            <person name="Schiex T."/>
            <person name="Thomas J."/>
            <person name="Vandecasteele C."/>
            <person name="Vares D."/>
            <person name="Vear F."/>
            <person name="Vautrin S."/>
            <person name="Crespi M."/>
            <person name="Mangin B."/>
            <person name="Burke J.M."/>
            <person name="Salse J."/>
            <person name="Munos S."/>
            <person name="Vincourt P."/>
            <person name="Rieseberg L.H."/>
            <person name="Langlade N.B."/>
        </authorList>
    </citation>
    <scope>NUCLEOTIDE SEQUENCE</scope>
    <source>
        <tissue evidence="10">Leaves</tissue>
    </source>
</reference>
<dbReference type="GO" id="GO:0005634">
    <property type="term" value="C:nucleus"/>
    <property type="evidence" value="ECO:0000318"/>
    <property type="project" value="GO_Central"/>
</dbReference>
<dbReference type="GO" id="GO:0031647">
    <property type="term" value="P:regulation of protein stability"/>
    <property type="evidence" value="ECO:0000318"/>
    <property type="project" value="GO_Central"/>
</dbReference>
<evidence type="ECO:0000256" key="5">
    <source>
        <dbReference type="ARBA" id="ARBA00022786"/>
    </source>
</evidence>
<evidence type="ECO:0000256" key="2">
    <source>
        <dbReference type="ARBA" id="ARBA00009085"/>
    </source>
</evidence>
<dbReference type="GO" id="GO:0005829">
    <property type="term" value="C:cytosol"/>
    <property type="evidence" value="ECO:0000318"/>
    <property type="project" value="GO_Central"/>
</dbReference>